<dbReference type="InterPro" id="IPR026021">
    <property type="entry name" value="YdjA-like"/>
</dbReference>
<dbReference type="RefSeq" id="WP_107830587.1">
    <property type="nucleotide sequence ID" value="NZ_CP160205.1"/>
</dbReference>
<evidence type="ECO:0000256" key="3">
    <source>
        <dbReference type="ARBA" id="ARBA00022630"/>
    </source>
</evidence>
<dbReference type="CDD" id="cd02135">
    <property type="entry name" value="YdjA-like"/>
    <property type="match status" value="1"/>
</dbReference>
<proteinExistence type="inferred from homology"/>
<protein>
    <submittedName>
        <fullName evidence="9">Nitroreductase</fullName>
    </submittedName>
</protein>
<reference evidence="9 10" key="1">
    <citation type="submission" date="2018-04" db="EMBL/GenBank/DDBJ databases">
        <title>Genomic Encyclopedia of Archaeal and Bacterial Type Strains, Phase II (KMG-II): from individual species to whole genera.</title>
        <authorList>
            <person name="Goeker M."/>
        </authorList>
    </citation>
    <scope>NUCLEOTIDE SEQUENCE [LARGE SCALE GENOMIC DNA]</scope>
    <source>
        <strain evidence="9 10">DSM 26809</strain>
    </source>
</reference>
<evidence type="ECO:0000256" key="1">
    <source>
        <dbReference type="ARBA" id="ARBA00001917"/>
    </source>
</evidence>
<evidence type="ECO:0000256" key="7">
    <source>
        <dbReference type="ARBA" id="ARBA00023027"/>
    </source>
</evidence>
<dbReference type="InterPro" id="IPR052530">
    <property type="entry name" value="NAD(P)H_nitroreductase"/>
</dbReference>
<dbReference type="InterPro" id="IPR000415">
    <property type="entry name" value="Nitroreductase-like"/>
</dbReference>
<dbReference type="InterPro" id="IPR029479">
    <property type="entry name" value="Nitroreductase"/>
</dbReference>
<feature type="domain" description="Nitroreductase" evidence="8">
    <location>
        <begin position="13"/>
        <end position="172"/>
    </location>
</feature>
<evidence type="ECO:0000256" key="6">
    <source>
        <dbReference type="ARBA" id="ARBA00023002"/>
    </source>
</evidence>
<accession>A0A2T5J6S7</accession>
<sequence>MDSNTFSTVANVIKTRRTIKPAMMNGQKIPNGHVAALLELADWAPTHGLTEPWRFIVYEDPAVFCKEHAELYQRSSTPDTFNPATFNNLGGLGNNASHVVLAIMKRGDKPKIPPVEEVAAASAAIQNLLLGATALNIASFWSTGGMALRPEMKEYLELGEDDQFMGILYLGYADELPEGRRITPIEDKVKWINQ</sequence>
<evidence type="ECO:0000313" key="9">
    <source>
        <dbReference type="EMBL" id="PTQ94156.1"/>
    </source>
</evidence>
<name>A0A2T5J6S7_9SPHI</name>
<keyword evidence="7" id="KW-0520">NAD</keyword>
<evidence type="ECO:0000256" key="4">
    <source>
        <dbReference type="ARBA" id="ARBA00022643"/>
    </source>
</evidence>
<evidence type="ECO:0000256" key="5">
    <source>
        <dbReference type="ARBA" id="ARBA00022857"/>
    </source>
</evidence>
<keyword evidence="3" id="KW-0285">Flavoprotein</keyword>
<keyword evidence="10" id="KW-1185">Reference proteome</keyword>
<organism evidence="9 10">
    <name type="scientific">Mucilaginibacter yixingensis</name>
    <dbReference type="NCBI Taxonomy" id="1295612"/>
    <lineage>
        <taxon>Bacteria</taxon>
        <taxon>Pseudomonadati</taxon>
        <taxon>Bacteroidota</taxon>
        <taxon>Sphingobacteriia</taxon>
        <taxon>Sphingobacteriales</taxon>
        <taxon>Sphingobacteriaceae</taxon>
        <taxon>Mucilaginibacter</taxon>
    </lineage>
</organism>
<keyword evidence="6" id="KW-0560">Oxidoreductase</keyword>
<dbReference type="Pfam" id="PF00881">
    <property type="entry name" value="Nitroreductase"/>
    <property type="match status" value="1"/>
</dbReference>
<comment type="caution">
    <text evidence="9">The sequence shown here is derived from an EMBL/GenBank/DDBJ whole genome shotgun (WGS) entry which is preliminary data.</text>
</comment>
<dbReference type="Gene3D" id="3.40.109.10">
    <property type="entry name" value="NADH Oxidase"/>
    <property type="match status" value="1"/>
</dbReference>
<comment type="cofactor">
    <cofactor evidence="1">
        <name>FMN</name>
        <dbReference type="ChEBI" id="CHEBI:58210"/>
    </cofactor>
</comment>
<dbReference type="Proteomes" id="UP000244168">
    <property type="component" value="Unassembled WGS sequence"/>
</dbReference>
<dbReference type="SUPFAM" id="SSF55469">
    <property type="entry name" value="FMN-dependent nitroreductase-like"/>
    <property type="match status" value="1"/>
</dbReference>
<dbReference type="PANTHER" id="PTHR43821:SF1">
    <property type="entry name" value="NAD(P)H NITROREDUCTASE YDJA-RELATED"/>
    <property type="match status" value="1"/>
</dbReference>
<dbReference type="OrthoDB" id="9804207at2"/>
<dbReference type="PANTHER" id="PTHR43821">
    <property type="entry name" value="NAD(P)H NITROREDUCTASE YDJA-RELATED"/>
    <property type="match status" value="1"/>
</dbReference>
<gene>
    <name evidence="9" type="ORF">C8P68_107222</name>
</gene>
<evidence type="ECO:0000313" key="10">
    <source>
        <dbReference type="Proteomes" id="UP000244168"/>
    </source>
</evidence>
<dbReference type="GO" id="GO:0016491">
    <property type="term" value="F:oxidoreductase activity"/>
    <property type="evidence" value="ECO:0007669"/>
    <property type="project" value="UniProtKB-KW"/>
</dbReference>
<keyword evidence="4" id="KW-0288">FMN</keyword>
<keyword evidence="5" id="KW-0521">NADP</keyword>
<comment type="similarity">
    <text evidence="2">Belongs to the nitroreductase family.</text>
</comment>
<dbReference type="AlphaFoldDB" id="A0A2T5J6S7"/>
<dbReference type="EMBL" id="QAOQ01000007">
    <property type="protein sequence ID" value="PTQ94156.1"/>
    <property type="molecule type" value="Genomic_DNA"/>
</dbReference>
<evidence type="ECO:0000259" key="8">
    <source>
        <dbReference type="Pfam" id="PF00881"/>
    </source>
</evidence>
<evidence type="ECO:0000256" key="2">
    <source>
        <dbReference type="ARBA" id="ARBA00007118"/>
    </source>
</evidence>